<evidence type="ECO:0000313" key="2">
    <source>
        <dbReference type="EMBL" id="OAA55857.1"/>
    </source>
</evidence>
<keyword evidence="3" id="KW-1185">Reference proteome</keyword>
<dbReference type="PANTHER" id="PTHR43433:SF5">
    <property type="entry name" value="AB HYDROLASE-1 DOMAIN-CONTAINING PROTEIN"/>
    <property type="match status" value="1"/>
</dbReference>
<dbReference type="PANTHER" id="PTHR43433">
    <property type="entry name" value="HYDROLASE, ALPHA/BETA FOLD FAMILY PROTEIN"/>
    <property type="match status" value="1"/>
</dbReference>
<dbReference type="InterPro" id="IPR000073">
    <property type="entry name" value="AB_hydrolase_1"/>
</dbReference>
<dbReference type="SUPFAM" id="SSF53474">
    <property type="entry name" value="alpha/beta-Hydrolases"/>
    <property type="match status" value="1"/>
</dbReference>
<dbReference type="Pfam" id="PF00561">
    <property type="entry name" value="Abhydrolase_1"/>
    <property type="match status" value="1"/>
</dbReference>
<dbReference type="AlphaFoldDB" id="A0A167NS58"/>
<protein>
    <recommendedName>
        <fullName evidence="1">AB hydrolase-1 domain-containing protein</fullName>
    </recommendedName>
</protein>
<proteinExistence type="predicted"/>
<dbReference type="Gene3D" id="3.40.50.1820">
    <property type="entry name" value="alpha/beta hydrolase"/>
    <property type="match status" value="1"/>
</dbReference>
<dbReference type="STRING" id="1081102.A0A167NS58"/>
<sequence length="312" mass="33887">MDNSKTQTRFVPHLGGIDVGHRLSQTPLDPAKPTVVLYNPFTATAAYYEPEFSNAALCAAVNLVAVEPLGHGKTRALKTETYTYWDTAAMTLQLLDALGVDKFFALGTSQGGWMTVRAALLAPERVLGVIPVGSSMDYESEHSRAIGCWDGPGNTAGFVNQAGATAADLDPNFVPGDGYCDFLMHIGFGKHLTPAIRAAWDASLRANYHGPAGQRRIIMAAMALSTRDSLHARLPGVRCPVLWLQGTDDIVFSMQQAEEDLPRFTHAPEKRLVRCEGGVHFLSATHAEKLHAELLAFVKKWSGRRTCGPEKL</sequence>
<dbReference type="InterPro" id="IPR050471">
    <property type="entry name" value="AB_hydrolase"/>
</dbReference>
<accession>A0A167NS58</accession>
<reference evidence="2 3" key="1">
    <citation type="journal article" date="2016" name="Genome Biol. Evol.">
        <title>Divergent and convergent evolution of fungal pathogenicity.</title>
        <authorList>
            <person name="Shang Y."/>
            <person name="Xiao G."/>
            <person name="Zheng P."/>
            <person name="Cen K."/>
            <person name="Zhan S."/>
            <person name="Wang C."/>
        </authorList>
    </citation>
    <scope>NUCLEOTIDE SEQUENCE [LARGE SCALE GENOMIC DNA]</scope>
    <source>
        <strain evidence="2 3">RCEF 264</strain>
    </source>
</reference>
<dbReference type="Proteomes" id="UP000076874">
    <property type="component" value="Unassembled WGS sequence"/>
</dbReference>
<dbReference type="EMBL" id="AZHD01000018">
    <property type="protein sequence ID" value="OAA55857.1"/>
    <property type="molecule type" value="Genomic_DNA"/>
</dbReference>
<organism evidence="2 3">
    <name type="scientific">Niveomyces insectorum RCEF 264</name>
    <dbReference type="NCBI Taxonomy" id="1081102"/>
    <lineage>
        <taxon>Eukaryota</taxon>
        <taxon>Fungi</taxon>
        <taxon>Dikarya</taxon>
        <taxon>Ascomycota</taxon>
        <taxon>Pezizomycotina</taxon>
        <taxon>Sordariomycetes</taxon>
        <taxon>Hypocreomycetidae</taxon>
        <taxon>Hypocreales</taxon>
        <taxon>Cordycipitaceae</taxon>
        <taxon>Niveomyces</taxon>
    </lineage>
</organism>
<evidence type="ECO:0000259" key="1">
    <source>
        <dbReference type="Pfam" id="PF00561"/>
    </source>
</evidence>
<comment type="caution">
    <text evidence="2">The sequence shown here is derived from an EMBL/GenBank/DDBJ whole genome shotgun (WGS) entry which is preliminary data.</text>
</comment>
<gene>
    <name evidence="2" type="ORF">SPI_08064</name>
</gene>
<dbReference type="InterPro" id="IPR029058">
    <property type="entry name" value="AB_hydrolase_fold"/>
</dbReference>
<name>A0A167NS58_9HYPO</name>
<evidence type="ECO:0000313" key="3">
    <source>
        <dbReference type="Proteomes" id="UP000076874"/>
    </source>
</evidence>
<dbReference type="OrthoDB" id="19657at2759"/>
<feature type="domain" description="AB hydrolase-1" evidence="1">
    <location>
        <begin position="60"/>
        <end position="286"/>
    </location>
</feature>